<accession>A0AAJ0BYJ6</accession>
<dbReference type="InterPro" id="IPR036864">
    <property type="entry name" value="Zn2-C6_fun-type_DNA-bd_sf"/>
</dbReference>
<feature type="compositionally biased region" description="Polar residues" evidence="2">
    <location>
        <begin position="924"/>
        <end position="961"/>
    </location>
</feature>
<organism evidence="4 5">
    <name type="scientific">Phialemonium atrogriseum</name>
    <dbReference type="NCBI Taxonomy" id="1093897"/>
    <lineage>
        <taxon>Eukaryota</taxon>
        <taxon>Fungi</taxon>
        <taxon>Dikarya</taxon>
        <taxon>Ascomycota</taxon>
        <taxon>Pezizomycotina</taxon>
        <taxon>Sordariomycetes</taxon>
        <taxon>Sordariomycetidae</taxon>
        <taxon>Cephalothecales</taxon>
        <taxon>Cephalothecaceae</taxon>
        <taxon>Phialemonium</taxon>
    </lineage>
</organism>
<evidence type="ECO:0000256" key="2">
    <source>
        <dbReference type="SAM" id="MobiDB-lite"/>
    </source>
</evidence>
<gene>
    <name evidence="4" type="ORF">QBC33DRAFT_91334</name>
</gene>
<feature type="compositionally biased region" description="Low complexity" evidence="2">
    <location>
        <begin position="812"/>
        <end position="837"/>
    </location>
</feature>
<dbReference type="Gene3D" id="4.10.240.10">
    <property type="entry name" value="Zn(2)-C6 fungal-type DNA-binding domain"/>
    <property type="match status" value="1"/>
</dbReference>
<feature type="compositionally biased region" description="Basic and acidic residues" evidence="2">
    <location>
        <begin position="673"/>
        <end position="683"/>
    </location>
</feature>
<keyword evidence="1" id="KW-0539">Nucleus</keyword>
<comment type="caution">
    <text evidence="4">The sequence shown here is derived from an EMBL/GenBank/DDBJ whole genome shotgun (WGS) entry which is preliminary data.</text>
</comment>
<evidence type="ECO:0000313" key="4">
    <source>
        <dbReference type="EMBL" id="KAK1766853.1"/>
    </source>
</evidence>
<feature type="compositionally biased region" description="Low complexity" evidence="2">
    <location>
        <begin position="578"/>
        <end position="598"/>
    </location>
</feature>
<keyword evidence="5" id="KW-1185">Reference proteome</keyword>
<reference evidence="4" key="1">
    <citation type="submission" date="2023-06" db="EMBL/GenBank/DDBJ databases">
        <title>Genome-scale phylogeny and comparative genomics of the fungal order Sordariales.</title>
        <authorList>
            <consortium name="Lawrence Berkeley National Laboratory"/>
            <person name="Hensen N."/>
            <person name="Bonometti L."/>
            <person name="Westerberg I."/>
            <person name="Brannstrom I.O."/>
            <person name="Guillou S."/>
            <person name="Cros-Aarteil S."/>
            <person name="Calhoun S."/>
            <person name="Haridas S."/>
            <person name="Kuo A."/>
            <person name="Mondo S."/>
            <person name="Pangilinan J."/>
            <person name="Riley R."/>
            <person name="Labutti K."/>
            <person name="Andreopoulos B."/>
            <person name="Lipzen A."/>
            <person name="Chen C."/>
            <person name="Yanf M."/>
            <person name="Daum C."/>
            <person name="Ng V."/>
            <person name="Clum A."/>
            <person name="Steindorff A."/>
            <person name="Ohm R."/>
            <person name="Martin F."/>
            <person name="Silar P."/>
            <person name="Natvig D."/>
            <person name="Lalanne C."/>
            <person name="Gautier V."/>
            <person name="Ament-Velasquez S.L."/>
            <person name="Kruys A."/>
            <person name="Hutchinson M.I."/>
            <person name="Powell A.J."/>
            <person name="Barry K."/>
            <person name="Miller A.N."/>
            <person name="Grigoriev I.V."/>
            <person name="Debuchy R."/>
            <person name="Gladieux P."/>
            <person name="Thoren M.H."/>
            <person name="Johannesson H."/>
        </authorList>
    </citation>
    <scope>NUCLEOTIDE SEQUENCE</scope>
    <source>
        <strain evidence="4">8032-3</strain>
    </source>
</reference>
<dbReference type="PROSITE" id="PS00463">
    <property type="entry name" value="ZN2_CY6_FUNGAL_1"/>
    <property type="match status" value="1"/>
</dbReference>
<dbReference type="InterPro" id="IPR001138">
    <property type="entry name" value="Zn2Cys6_DnaBD"/>
</dbReference>
<dbReference type="GO" id="GO:0000981">
    <property type="term" value="F:DNA-binding transcription factor activity, RNA polymerase II-specific"/>
    <property type="evidence" value="ECO:0007669"/>
    <property type="project" value="InterPro"/>
</dbReference>
<name>A0AAJ0BYJ6_9PEZI</name>
<dbReference type="Proteomes" id="UP001244011">
    <property type="component" value="Unassembled WGS sequence"/>
</dbReference>
<dbReference type="GeneID" id="85316365"/>
<feature type="region of interest" description="Disordered" evidence="2">
    <location>
        <begin position="875"/>
        <end position="901"/>
    </location>
</feature>
<dbReference type="RefSeq" id="XP_060283066.1">
    <property type="nucleotide sequence ID" value="XM_060433178.1"/>
</dbReference>
<feature type="compositionally biased region" description="Polar residues" evidence="2">
    <location>
        <begin position="838"/>
        <end position="851"/>
    </location>
</feature>
<feature type="compositionally biased region" description="Polar residues" evidence="2">
    <location>
        <begin position="621"/>
        <end position="662"/>
    </location>
</feature>
<dbReference type="CDD" id="cd00067">
    <property type="entry name" value="GAL4"/>
    <property type="match status" value="1"/>
</dbReference>
<dbReference type="PROSITE" id="PS50048">
    <property type="entry name" value="ZN2_CY6_FUNGAL_2"/>
    <property type="match status" value="1"/>
</dbReference>
<dbReference type="GO" id="GO:0008270">
    <property type="term" value="F:zinc ion binding"/>
    <property type="evidence" value="ECO:0007669"/>
    <property type="project" value="InterPro"/>
</dbReference>
<feature type="region of interest" description="Disordered" evidence="2">
    <location>
        <begin position="437"/>
        <end position="483"/>
    </location>
</feature>
<feature type="compositionally biased region" description="Polar residues" evidence="2">
    <location>
        <begin position="1039"/>
        <end position="1057"/>
    </location>
</feature>
<feature type="compositionally biased region" description="Polar residues" evidence="2">
    <location>
        <begin position="248"/>
        <end position="261"/>
    </location>
</feature>
<feature type="compositionally biased region" description="Low complexity" evidence="2">
    <location>
        <begin position="351"/>
        <end position="367"/>
    </location>
</feature>
<sequence>MEALLATPSNSHLCDSVADLQVRLSHALHAKVSQTRAEHISSTFELPSSVIFNITAIETESEAHESAAHINPQLGGPQTSAPSSTVDGSQSARQISAIDTLVNQPDNDPALQRTVTKHLIAALGELDRANWVVRQVSRVAQGWTFTYVCKNSTQAWARQHARHPSRIVEGEWSSKDSQGLAHMGRPAFDCRGSVTIAFSKPNKSISLKYEHTPMHKTVAQLLEMLNPPPPPPPPTVEEPPAVRKAAKTPNSKRQAADSSQKGEAGGSSRRKRKTAPQAGEGTSQPVRRGKKEGEINLAPEGGLLPPEMPGALPIGESSQRPLYNTQSQLATQDGAAGMETTSSYPEGLVGASPSSTESQSSAVATSAPILNLPPGETERRRDVAIQLLTDHKIDPQTLSQEQFSIFSNQSPELQMESLMMLEKYGAERLRIIHPNKEAPAAGSPDAIAQTHEASSVTPSTEAAAPSPSNPKKRKKPAKKSGFSEQDIAGDNAALSALNTSPAAGGSRRTAGACDFCRRRKIKCGKEQPSCAQCLRSNNTCSYPVLKTRKDKSAYPQGTDENLEEEAGGLPSPDLHGDSIAIPPSESASPPTSHSTAYAEASTDVYQNSSGLTFPPSAPLDISNQPWAASSGVDYSQTPAQDSSTVGSTAPQEPQQSPGTSYPEQLLAAATPNDSRHQRSDSGFDHAAQQPATSSDAWAGSYAGSRSSSQTHGYGVIPAIAQARSPEQSMTRNPGPIQIHGSHQTREVIQQALELARSARNSSAKQSPPPQPKSFSAPAPTTRDASRTGTRAQNRTPVQAMPVARHPQGPAQHPASNPVAPASAGSSSAYPSSYNSHSKQPSNQAAAQSNDGMTYSTMRQAYGTAMPSSYSNYDAYNNARSHGNPTPASTNPVTQEASPSYTTAMASSVSQWGNVAASQARNSLQYNNNSSTPAALSYSTSGQQSQAARSTNMRPRATTQRPAPSANSYNQQQPQNQQQASYPSYSQQPPSSSGQHGQHGQPGWYGYSGGSSQNGAAGGYSDNPAPQGSGHYSQQQQSSMNLSGHTYSSMDTGDQSIYNLLRGNPGT</sequence>
<dbReference type="SUPFAM" id="SSF57701">
    <property type="entry name" value="Zn2/Cys6 DNA-binding domain"/>
    <property type="match status" value="1"/>
</dbReference>
<evidence type="ECO:0000313" key="5">
    <source>
        <dbReference type="Proteomes" id="UP001244011"/>
    </source>
</evidence>
<protein>
    <recommendedName>
        <fullName evidence="3">Zn(2)-C6 fungal-type domain-containing protein</fullName>
    </recommendedName>
</protein>
<feature type="region of interest" description="Disordered" evidence="2">
    <location>
        <begin position="550"/>
        <end position="851"/>
    </location>
</feature>
<feature type="region of interest" description="Disordered" evidence="2">
    <location>
        <begin position="223"/>
        <end position="319"/>
    </location>
</feature>
<evidence type="ECO:0000259" key="3">
    <source>
        <dbReference type="PROSITE" id="PS50048"/>
    </source>
</evidence>
<feature type="compositionally biased region" description="Pro residues" evidence="2">
    <location>
        <begin position="226"/>
        <end position="237"/>
    </location>
</feature>
<dbReference type="EMBL" id="MU839010">
    <property type="protein sequence ID" value="KAK1766853.1"/>
    <property type="molecule type" value="Genomic_DNA"/>
</dbReference>
<dbReference type="SMART" id="SM00066">
    <property type="entry name" value="GAL4"/>
    <property type="match status" value="1"/>
</dbReference>
<feature type="compositionally biased region" description="Low complexity" evidence="2">
    <location>
        <begin position="297"/>
        <end position="313"/>
    </location>
</feature>
<feature type="compositionally biased region" description="Polar residues" evidence="2">
    <location>
        <begin position="786"/>
        <end position="796"/>
    </location>
</feature>
<feature type="region of interest" description="Disordered" evidence="2">
    <location>
        <begin position="924"/>
        <end position="1066"/>
    </location>
</feature>
<feature type="compositionally biased region" description="Polar residues" evidence="2">
    <location>
        <begin position="451"/>
        <end position="460"/>
    </location>
</feature>
<evidence type="ECO:0000256" key="1">
    <source>
        <dbReference type="ARBA" id="ARBA00023242"/>
    </source>
</evidence>
<feature type="domain" description="Zn(2)-C6 fungal-type" evidence="3">
    <location>
        <begin position="512"/>
        <end position="542"/>
    </location>
</feature>
<dbReference type="Pfam" id="PF00172">
    <property type="entry name" value="Zn_clus"/>
    <property type="match status" value="1"/>
</dbReference>
<feature type="compositionally biased region" description="Polar residues" evidence="2">
    <location>
        <begin position="76"/>
        <end position="92"/>
    </location>
</feature>
<feature type="compositionally biased region" description="Low complexity" evidence="2">
    <location>
        <begin position="963"/>
        <end position="1020"/>
    </location>
</feature>
<proteinExistence type="predicted"/>
<feature type="region of interest" description="Disordered" evidence="2">
    <location>
        <begin position="332"/>
        <end position="377"/>
    </location>
</feature>
<feature type="region of interest" description="Disordered" evidence="2">
    <location>
        <begin position="63"/>
        <end position="92"/>
    </location>
</feature>
<dbReference type="AlphaFoldDB" id="A0AAJ0BYJ6"/>